<comment type="similarity">
    <text evidence="2 8">Belongs to the anoctamin family.</text>
</comment>
<name>A0A8C9VJW7_SCLFO</name>
<feature type="transmembrane region" description="Helical" evidence="8">
    <location>
        <begin position="587"/>
        <end position="609"/>
    </location>
</feature>
<comment type="subcellular location">
    <subcellularLocation>
        <location evidence="1">Cell membrane</location>
        <topology evidence="1">Multi-pass membrane protein</topology>
    </subcellularLocation>
    <subcellularLocation>
        <location evidence="8">Membrane</location>
        <topology evidence="8">Multi-pass membrane protein</topology>
    </subcellularLocation>
</comment>
<dbReference type="GeneTree" id="ENSGT00940000158969"/>
<keyword evidence="5 8" id="KW-1133">Transmembrane helix</keyword>
<dbReference type="InterPro" id="IPR007632">
    <property type="entry name" value="Anoctamin"/>
</dbReference>
<evidence type="ECO:0000256" key="2">
    <source>
        <dbReference type="ARBA" id="ARBA00009671"/>
    </source>
</evidence>
<feature type="domain" description="Anoctamin transmembrane" evidence="9">
    <location>
        <begin position="268"/>
        <end position="308"/>
    </location>
</feature>
<dbReference type="InterPro" id="IPR049452">
    <property type="entry name" value="Anoctamin_TM"/>
</dbReference>
<feature type="domain" description="Anoctamin dimerisation" evidence="10">
    <location>
        <begin position="39"/>
        <end position="265"/>
    </location>
</feature>
<dbReference type="GO" id="GO:0061589">
    <property type="term" value="P:calcium activated phosphatidylserine scrambling"/>
    <property type="evidence" value="ECO:0007669"/>
    <property type="project" value="TreeGrafter"/>
</dbReference>
<feature type="transmembrane region" description="Helical" evidence="8">
    <location>
        <begin position="639"/>
        <end position="661"/>
    </location>
</feature>
<evidence type="ECO:0000313" key="12">
    <source>
        <dbReference type="Proteomes" id="UP000694397"/>
    </source>
</evidence>
<evidence type="ECO:0000256" key="7">
    <source>
        <dbReference type="ARBA" id="ARBA00023180"/>
    </source>
</evidence>
<organism evidence="11 12">
    <name type="scientific">Scleropages formosus</name>
    <name type="common">Asian bonytongue</name>
    <name type="synonym">Osteoglossum formosum</name>
    <dbReference type="NCBI Taxonomy" id="113540"/>
    <lineage>
        <taxon>Eukaryota</taxon>
        <taxon>Metazoa</taxon>
        <taxon>Chordata</taxon>
        <taxon>Craniata</taxon>
        <taxon>Vertebrata</taxon>
        <taxon>Euteleostomi</taxon>
        <taxon>Actinopterygii</taxon>
        <taxon>Neopterygii</taxon>
        <taxon>Teleostei</taxon>
        <taxon>Osteoglossocephala</taxon>
        <taxon>Osteoglossomorpha</taxon>
        <taxon>Osteoglossiformes</taxon>
        <taxon>Osteoglossidae</taxon>
        <taxon>Scleropages</taxon>
    </lineage>
</organism>
<gene>
    <name evidence="11" type="primary">ANO6</name>
    <name evidence="11" type="synonym">ano6</name>
</gene>
<dbReference type="GO" id="GO:0005254">
    <property type="term" value="F:chloride channel activity"/>
    <property type="evidence" value="ECO:0007669"/>
    <property type="project" value="TreeGrafter"/>
</dbReference>
<dbReference type="Pfam" id="PF16178">
    <property type="entry name" value="Anoct_dimer"/>
    <property type="match status" value="1"/>
</dbReference>
<sequence>MFRMYSIMREEHDGDDVSSSPISHFSPQTEFNNQPDSLFFNDGQRRIDFVLVYEDEDKKEFEKRYTFQRRKRRREFFEADLMVRGLELEASRSVSVFPFVLDDKVVFVKVHMPWEVLCTYAEVLHIKLPIQPNDLSQSSSPFSWLTKLCEPSKDVIQPEVDYFTAPFEKDRIDSFCVKDRAQFFAPDMRSRMAYYVLSRAYYEVRGDVKKFGINKLLDGGVYKAAFPLHDSRFNVKSTDVQCANERYRLYQEWAHPKNFYKTQPLDLIRKYYGEKIGIYFAWLGFYTYMLAGAAIVGLGCFIYGYQTQHTSTWSKEVCDPLIGGRIVMCPQCDKECTYWMLNSTCDSSKEKEKVPYTSCEKCLRVSCGAGTVLFWVALIIASIVGIIVYRLAAFFTFSSNLRKELKELKELQPIKEYVTPQMATSVTASVISFVVIMVLNILYERVAIWITDFELPRTRTEYENSLTLKMFLFQFVNYYSSCFYIAFFKGKLVGFPGKPVYWLGTYRNEECDPGGCLIELTTQLTVIMGGKAIWNNIQEVLFPWVKNLISRCCKRVRSEKVIPRWEQDFQLQAYGALGLFYEYLEMVIQFGFVTLFVASFPLAPLLAFLNNVVEIRVDAWKITTQFRRMVPEKAQDIGAWQPILQAVAILAVATNAMITAFTSDMIPRLVYYWSFSVFPYGDHPNHTMEGYINGSLSVFDIRNFSTESEPLTKPYWFQNITTCRCVFRQRISGTHLDTHGSISTTFTTGT</sequence>
<feature type="transmembrane region" description="Helical" evidence="8">
    <location>
        <begin position="418"/>
        <end position="443"/>
    </location>
</feature>
<feature type="transmembrane region" description="Helical" evidence="8">
    <location>
        <begin position="471"/>
        <end position="488"/>
    </location>
</feature>
<dbReference type="Proteomes" id="UP000694397">
    <property type="component" value="Chromosome 2"/>
</dbReference>
<evidence type="ECO:0000256" key="1">
    <source>
        <dbReference type="ARBA" id="ARBA00004651"/>
    </source>
</evidence>
<dbReference type="GO" id="GO:0046983">
    <property type="term" value="F:protein dimerization activity"/>
    <property type="evidence" value="ECO:0007669"/>
    <property type="project" value="InterPro"/>
</dbReference>
<evidence type="ECO:0000256" key="4">
    <source>
        <dbReference type="ARBA" id="ARBA00022692"/>
    </source>
</evidence>
<evidence type="ECO:0000256" key="8">
    <source>
        <dbReference type="RuleBase" id="RU280814"/>
    </source>
</evidence>
<keyword evidence="3" id="KW-1003">Cell membrane</keyword>
<keyword evidence="12" id="KW-1185">Reference proteome</keyword>
<dbReference type="PANTHER" id="PTHR12308:SF21">
    <property type="entry name" value="ANOCTAMIN-6"/>
    <property type="match status" value="1"/>
</dbReference>
<comment type="caution">
    <text evidence="8">Lacks conserved residue(s) required for the propagation of feature annotation.</text>
</comment>
<evidence type="ECO:0000313" key="11">
    <source>
        <dbReference type="Ensembl" id="ENSSFOP00015060281.1"/>
    </source>
</evidence>
<accession>A0A8C9VJW7</accession>
<feature type="transmembrane region" description="Helical" evidence="8">
    <location>
        <begin position="373"/>
        <end position="397"/>
    </location>
</feature>
<evidence type="ECO:0000259" key="9">
    <source>
        <dbReference type="Pfam" id="PF04547"/>
    </source>
</evidence>
<evidence type="ECO:0000259" key="10">
    <source>
        <dbReference type="Pfam" id="PF16178"/>
    </source>
</evidence>
<dbReference type="Pfam" id="PF04547">
    <property type="entry name" value="Anoctamin"/>
    <property type="match status" value="2"/>
</dbReference>
<evidence type="ECO:0000256" key="3">
    <source>
        <dbReference type="ARBA" id="ARBA00022475"/>
    </source>
</evidence>
<feature type="domain" description="Anoctamin transmembrane" evidence="9">
    <location>
        <begin position="349"/>
        <end position="685"/>
    </location>
</feature>
<protein>
    <recommendedName>
        <fullName evidence="8">Anoctamin</fullName>
    </recommendedName>
</protein>
<reference evidence="11" key="2">
    <citation type="submission" date="2025-08" db="UniProtKB">
        <authorList>
            <consortium name="Ensembl"/>
        </authorList>
    </citation>
    <scope>IDENTIFICATION</scope>
</reference>
<reference evidence="11" key="3">
    <citation type="submission" date="2025-09" db="UniProtKB">
        <authorList>
            <consortium name="Ensembl"/>
        </authorList>
    </citation>
    <scope>IDENTIFICATION</scope>
</reference>
<dbReference type="Ensembl" id="ENSSFOT00015052737.1">
    <property type="protein sequence ID" value="ENSSFOP00015060281.1"/>
    <property type="gene ID" value="ENSSFOG00015007067.2"/>
</dbReference>
<dbReference type="GO" id="GO:0061590">
    <property type="term" value="P:calcium activated phosphatidylcholine scrambling"/>
    <property type="evidence" value="ECO:0007669"/>
    <property type="project" value="TreeGrafter"/>
</dbReference>
<feature type="transmembrane region" description="Helical" evidence="8">
    <location>
        <begin position="279"/>
        <end position="305"/>
    </location>
</feature>
<dbReference type="InterPro" id="IPR032394">
    <property type="entry name" value="Anoct_dimer"/>
</dbReference>
<dbReference type="GO" id="GO:0005886">
    <property type="term" value="C:plasma membrane"/>
    <property type="evidence" value="ECO:0007669"/>
    <property type="project" value="UniProtKB-SubCell"/>
</dbReference>
<evidence type="ECO:0000256" key="5">
    <source>
        <dbReference type="ARBA" id="ARBA00022989"/>
    </source>
</evidence>
<dbReference type="AlphaFoldDB" id="A0A8C9VJW7"/>
<keyword evidence="7" id="KW-0325">Glycoprotein</keyword>
<evidence type="ECO:0000256" key="6">
    <source>
        <dbReference type="ARBA" id="ARBA00023136"/>
    </source>
</evidence>
<dbReference type="PANTHER" id="PTHR12308">
    <property type="entry name" value="ANOCTAMIN"/>
    <property type="match status" value="1"/>
</dbReference>
<keyword evidence="4 8" id="KW-0812">Transmembrane</keyword>
<proteinExistence type="inferred from homology"/>
<keyword evidence="6 8" id="KW-0472">Membrane</keyword>
<reference evidence="11 12" key="1">
    <citation type="submission" date="2019-04" db="EMBL/GenBank/DDBJ databases">
        <authorList>
            <consortium name="Wellcome Sanger Institute Data Sharing"/>
        </authorList>
    </citation>
    <scope>NUCLEOTIDE SEQUENCE [LARGE SCALE GENOMIC DNA]</scope>
</reference>